<sequence length="108" mass="12444">MSEVSSDDGGDKSDSEILKNIEYEMQHMQENHQSCWMAGSEVENINDQSIGAKRLREISEESSEEGFITITRKGRKPKRLIRSDSLTEDKSLEELEKEGTFEKRSRFV</sequence>
<name>A0A922SIU9_SPOEX</name>
<dbReference type="Proteomes" id="UP000814243">
    <property type="component" value="Unassembled WGS sequence"/>
</dbReference>
<protein>
    <submittedName>
        <fullName evidence="1">Uncharacterized protein</fullName>
    </submittedName>
</protein>
<accession>A0A922SIU9</accession>
<evidence type="ECO:0000313" key="1">
    <source>
        <dbReference type="EMBL" id="KAH9638689.1"/>
    </source>
</evidence>
<comment type="caution">
    <text evidence="1">The sequence shown here is derived from an EMBL/GenBank/DDBJ whole genome shotgun (WGS) entry which is preliminary data.</text>
</comment>
<proteinExistence type="predicted"/>
<reference evidence="1" key="1">
    <citation type="journal article" date="2021" name="G3 (Bethesda)">
        <title>Genome and transcriptome analysis of the beet armyworm Spodoptera exigua reveals targets for pest control. .</title>
        <authorList>
            <person name="Simon S."/>
            <person name="Breeschoten T."/>
            <person name="Jansen H.J."/>
            <person name="Dirks R.P."/>
            <person name="Schranz M.E."/>
            <person name="Ros V.I.D."/>
        </authorList>
    </citation>
    <scope>NUCLEOTIDE SEQUENCE</scope>
    <source>
        <strain evidence="1">TB_SE_WUR_2020</strain>
    </source>
</reference>
<evidence type="ECO:0000313" key="2">
    <source>
        <dbReference type="Proteomes" id="UP000814243"/>
    </source>
</evidence>
<organism evidence="1 2">
    <name type="scientific">Spodoptera exigua</name>
    <name type="common">Beet armyworm</name>
    <name type="synonym">Noctua fulgens</name>
    <dbReference type="NCBI Taxonomy" id="7107"/>
    <lineage>
        <taxon>Eukaryota</taxon>
        <taxon>Metazoa</taxon>
        <taxon>Ecdysozoa</taxon>
        <taxon>Arthropoda</taxon>
        <taxon>Hexapoda</taxon>
        <taxon>Insecta</taxon>
        <taxon>Pterygota</taxon>
        <taxon>Neoptera</taxon>
        <taxon>Endopterygota</taxon>
        <taxon>Lepidoptera</taxon>
        <taxon>Glossata</taxon>
        <taxon>Ditrysia</taxon>
        <taxon>Noctuoidea</taxon>
        <taxon>Noctuidae</taxon>
        <taxon>Amphipyrinae</taxon>
        <taxon>Spodoptera</taxon>
    </lineage>
</organism>
<dbReference type="AlphaFoldDB" id="A0A922SIU9"/>
<dbReference type="EMBL" id="JACEFF010000377">
    <property type="protein sequence ID" value="KAH9638689.1"/>
    <property type="molecule type" value="Genomic_DNA"/>
</dbReference>
<gene>
    <name evidence="1" type="ORF">HF086_013961</name>
</gene>